<dbReference type="Proteomes" id="UP000186657">
    <property type="component" value="Unassembled WGS sequence"/>
</dbReference>
<dbReference type="EMBL" id="MKZS01000001">
    <property type="protein sequence ID" value="OLT61457.1"/>
    <property type="molecule type" value="Genomic_DNA"/>
</dbReference>
<proteinExistence type="predicted"/>
<protein>
    <submittedName>
        <fullName evidence="2">Uncharacterized protein</fullName>
    </submittedName>
</protein>
<comment type="caution">
    <text evidence="2">The sequence shown here is derived from an EMBL/GenBank/DDBJ whole genome shotgun (WGS) entry which is preliminary data.</text>
</comment>
<name>A0A1U7N684_9CYAN</name>
<evidence type="ECO:0000313" key="3">
    <source>
        <dbReference type="Proteomes" id="UP000186657"/>
    </source>
</evidence>
<feature type="region of interest" description="Disordered" evidence="1">
    <location>
        <begin position="1"/>
        <end position="26"/>
    </location>
</feature>
<dbReference type="AlphaFoldDB" id="A0A1U7N684"/>
<evidence type="ECO:0000256" key="1">
    <source>
        <dbReference type="SAM" id="MobiDB-lite"/>
    </source>
</evidence>
<sequence length="72" mass="8270">MGKNLQGASQCMQLGKNSHTSDTSRSPHTLLLFYKNRALLHKEYELAAILFREKNLARPSHDRSFDQDPIEN</sequence>
<organism evidence="2 3">
    <name type="scientific">Moorena bouillonii PNG</name>
    <dbReference type="NCBI Taxonomy" id="568701"/>
    <lineage>
        <taxon>Bacteria</taxon>
        <taxon>Bacillati</taxon>
        <taxon>Cyanobacteriota</taxon>
        <taxon>Cyanophyceae</taxon>
        <taxon>Coleofasciculales</taxon>
        <taxon>Coleofasciculaceae</taxon>
        <taxon>Moorena</taxon>
    </lineage>
</organism>
<accession>A0A1U7N684</accession>
<reference evidence="2 3" key="1">
    <citation type="submission" date="2016-10" db="EMBL/GenBank/DDBJ databases">
        <title>Comparative genomics uncovers the prolific and rare metabolic potential of the cyanobacterial genus Moorea.</title>
        <authorList>
            <person name="Leao T."/>
            <person name="Castelao G."/>
            <person name="Korobeynikov A."/>
            <person name="Monroe E.A."/>
            <person name="Podell S."/>
            <person name="Glukhov E."/>
            <person name="Allen E."/>
            <person name="Gerwick W.H."/>
            <person name="Gerwick L."/>
        </authorList>
    </citation>
    <scope>NUCLEOTIDE SEQUENCE [LARGE SCALE GENOMIC DNA]</scope>
    <source>
        <strain evidence="2 3">PNG5-198</strain>
    </source>
</reference>
<evidence type="ECO:0000313" key="2">
    <source>
        <dbReference type="EMBL" id="OLT61457.1"/>
    </source>
</evidence>
<keyword evidence="3" id="KW-1185">Reference proteome</keyword>
<gene>
    <name evidence="2" type="ORF">BJP37_23050</name>
</gene>